<dbReference type="EMBL" id="JACGWO010000004">
    <property type="protein sequence ID" value="KAK4428410.1"/>
    <property type="molecule type" value="Genomic_DNA"/>
</dbReference>
<comment type="caution">
    <text evidence="1">The sequence shown here is derived from an EMBL/GenBank/DDBJ whole genome shotgun (WGS) entry which is preliminary data.</text>
</comment>
<sequence>MVVAFDCVDLETLSLKVLDDFAEQIGVEWAGLSKRNDAVSEDVSGEEFDDAVSGVVSREEFDSYRDSEDGNRDKTYSVFNPNDKFEPHFVVGFGGGGEGHNKKGRTWRKFAEEYPMEDETGVGAAEQAGCEAVVALAGSGAIAEDGSAVAAAQAGSGPIAEAAAAQAGSGSVAEKLPLEEDIPPGT</sequence>
<evidence type="ECO:0000313" key="2">
    <source>
        <dbReference type="Proteomes" id="UP001293254"/>
    </source>
</evidence>
<name>A0AAE1YDT0_9LAMI</name>
<accession>A0AAE1YDT0</accession>
<dbReference type="AlphaFoldDB" id="A0AAE1YDT0"/>
<evidence type="ECO:0000313" key="1">
    <source>
        <dbReference type="EMBL" id="KAK4428410.1"/>
    </source>
</evidence>
<protein>
    <submittedName>
        <fullName evidence="1">Uncharacterized protein</fullName>
    </submittedName>
</protein>
<gene>
    <name evidence="1" type="ORF">Salat_1140600</name>
</gene>
<proteinExistence type="predicted"/>
<reference evidence="1" key="2">
    <citation type="journal article" date="2024" name="Plant">
        <title>Genomic evolution and insights into agronomic trait innovations of Sesamum species.</title>
        <authorList>
            <person name="Miao H."/>
            <person name="Wang L."/>
            <person name="Qu L."/>
            <person name="Liu H."/>
            <person name="Sun Y."/>
            <person name="Le M."/>
            <person name="Wang Q."/>
            <person name="Wei S."/>
            <person name="Zheng Y."/>
            <person name="Lin W."/>
            <person name="Duan Y."/>
            <person name="Cao H."/>
            <person name="Xiong S."/>
            <person name="Wang X."/>
            <person name="Wei L."/>
            <person name="Li C."/>
            <person name="Ma Q."/>
            <person name="Ju M."/>
            <person name="Zhao R."/>
            <person name="Li G."/>
            <person name="Mu C."/>
            <person name="Tian Q."/>
            <person name="Mei H."/>
            <person name="Zhang T."/>
            <person name="Gao T."/>
            <person name="Zhang H."/>
        </authorList>
    </citation>
    <scope>NUCLEOTIDE SEQUENCE</scope>
    <source>
        <strain evidence="1">3651</strain>
    </source>
</reference>
<organism evidence="1 2">
    <name type="scientific">Sesamum alatum</name>
    <dbReference type="NCBI Taxonomy" id="300844"/>
    <lineage>
        <taxon>Eukaryota</taxon>
        <taxon>Viridiplantae</taxon>
        <taxon>Streptophyta</taxon>
        <taxon>Embryophyta</taxon>
        <taxon>Tracheophyta</taxon>
        <taxon>Spermatophyta</taxon>
        <taxon>Magnoliopsida</taxon>
        <taxon>eudicotyledons</taxon>
        <taxon>Gunneridae</taxon>
        <taxon>Pentapetalae</taxon>
        <taxon>asterids</taxon>
        <taxon>lamiids</taxon>
        <taxon>Lamiales</taxon>
        <taxon>Pedaliaceae</taxon>
        <taxon>Sesamum</taxon>
    </lineage>
</organism>
<dbReference type="Proteomes" id="UP001293254">
    <property type="component" value="Unassembled WGS sequence"/>
</dbReference>
<keyword evidence="2" id="KW-1185">Reference proteome</keyword>
<reference evidence="1" key="1">
    <citation type="submission" date="2020-06" db="EMBL/GenBank/DDBJ databases">
        <authorList>
            <person name="Li T."/>
            <person name="Hu X."/>
            <person name="Zhang T."/>
            <person name="Song X."/>
            <person name="Zhang H."/>
            <person name="Dai N."/>
            <person name="Sheng W."/>
            <person name="Hou X."/>
            <person name="Wei L."/>
        </authorList>
    </citation>
    <scope>NUCLEOTIDE SEQUENCE</scope>
    <source>
        <strain evidence="1">3651</strain>
        <tissue evidence="1">Leaf</tissue>
    </source>
</reference>